<keyword evidence="2" id="KW-1185">Reference proteome</keyword>
<sequence length="78" mass="8742">MALALESHFKFHETGKLVRSNDRLQKTAAIGIRAFDVGFEEALKQVEGNYPIELDHFVFKPPSRSAMKTQPPVAGDKE</sequence>
<dbReference type="EMBL" id="LXQA010047322">
    <property type="protein sequence ID" value="MCI01847.1"/>
    <property type="molecule type" value="Genomic_DNA"/>
</dbReference>
<reference evidence="1 2" key="1">
    <citation type="journal article" date="2018" name="Front. Plant Sci.">
        <title>Red Clover (Trifolium pratense) and Zigzag Clover (T. medium) - A Picture of Genomic Similarities and Differences.</title>
        <authorList>
            <person name="Dluhosova J."/>
            <person name="Istvanek J."/>
            <person name="Nedelnik J."/>
            <person name="Repkova J."/>
        </authorList>
    </citation>
    <scope>NUCLEOTIDE SEQUENCE [LARGE SCALE GENOMIC DNA]</scope>
    <source>
        <strain evidence="2">cv. 10/8</strain>
        <tissue evidence="1">Leaf</tissue>
    </source>
</reference>
<evidence type="ECO:0000313" key="1">
    <source>
        <dbReference type="EMBL" id="MCI01847.1"/>
    </source>
</evidence>
<evidence type="ECO:0000313" key="2">
    <source>
        <dbReference type="Proteomes" id="UP000265520"/>
    </source>
</evidence>
<protein>
    <submittedName>
        <fullName evidence="1">Uncharacterized protein</fullName>
    </submittedName>
</protein>
<dbReference type="AlphaFoldDB" id="A0A392NPQ1"/>
<dbReference type="Proteomes" id="UP000265520">
    <property type="component" value="Unassembled WGS sequence"/>
</dbReference>
<organism evidence="1 2">
    <name type="scientific">Trifolium medium</name>
    <dbReference type="NCBI Taxonomy" id="97028"/>
    <lineage>
        <taxon>Eukaryota</taxon>
        <taxon>Viridiplantae</taxon>
        <taxon>Streptophyta</taxon>
        <taxon>Embryophyta</taxon>
        <taxon>Tracheophyta</taxon>
        <taxon>Spermatophyta</taxon>
        <taxon>Magnoliopsida</taxon>
        <taxon>eudicotyledons</taxon>
        <taxon>Gunneridae</taxon>
        <taxon>Pentapetalae</taxon>
        <taxon>rosids</taxon>
        <taxon>fabids</taxon>
        <taxon>Fabales</taxon>
        <taxon>Fabaceae</taxon>
        <taxon>Papilionoideae</taxon>
        <taxon>50 kb inversion clade</taxon>
        <taxon>NPAAA clade</taxon>
        <taxon>Hologalegina</taxon>
        <taxon>IRL clade</taxon>
        <taxon>Trifolieae</taxon>
        <taxon>Trifolium</taxon>
    </lineage>
</organism>
<accession>A0A392NPQ1</accession>
<comment type="caution">
    <text evidence="1">The sequence shown here is derived from an EMBL/GenBank/DDBJ whole genome shotgun (WGS) entry which is preliminary data.</text>
</comment>
<proteinExistence type="predicted"/>
<name>A0A392NPQ1_9FABA</name>